<dbReference type="PANTHER" id="PTHR11266">
    <property type="entry name" value="PEROXISOMAL MEMBRANE PROTEIN 2, PXMP2 MPV17"/>
    <property type="match status" value="1"/>
</dbReference>
<name>A0A1R3I2N3_COCAP</name>
<reference evidence="8 9" key="1">
    <citation type="submission" date="2013-09" db="EMBL/GenBank/DDBJ databases">
        <title>Corchorus capsularis genome sequencing.</title>
        <authorList>
            <person name="Alam M."/>
            <person name="Haque M.S."/>
            <person name="Islam M.S."/>
            <person name="Emdad E.M."/>
            <person name="Islam M.M."/>
            <person name="Ahmed B."/>
            <person name="Halim A."/>
            <person name="Hossen Q.M.M."/>
            <person name="Hossain M.Z."/>
            <person name="Ahmed R."/>
            <person name="Khan M.M."/>
            <person name="Islam R."/>
            <person name="Rashid M.M."/>
            <person name="Khan S.A."/>
            <person name="Rahman M.S."/>
            <person name="Alam M."/>
        </authorList>
    </citation>
    <scope>NUCLEOTIDE SEQUENCE [LARGE SCALE GENOMIC DNA]</scope>
    <source>
        <strain evidence="9">cv. CVL-1</strain>
        <tissue evidence="8">Whole seedling</tissue>
    </source>
</reference>
<dbReference type="Gramene" id="OMO76844">
    <property type="protein sequence ID" value="OMO76844"/>
    <property type="gene ID" value="CCACVL1_15382"/>
</dbReference>
<feature type="compositionally biased region" description="Polar residues" evidence="6">
    <location>
        <begin position="247"/>
        <end position="257"/>
    </location>
</feature>
<comment type="caution">
    <text evidence="8">The sequence shown here is derived from an EMBL/GenBank/DDBJ whole genome shotgun (WGS) entry which is preliminary data.</text>
</comment>
<dbReference type="Proteomes" id="UP000188268">
    <property type="component" value="Unassembled WGS sequence"/>
</dbReference>
<sequence length="491" mass="55385">MSSVAKKGFQKYLLQLQRHPLRTKALTAAVLSGISDTVSQKLSGIPKLQLRRLVLKMLFGFVYLGPFGHYMYLLLDKFFKGKRDPKTVAKKVILEQLSVSPLNNLLFMIYYGFVVERRPWMDVKTRVKKEYPKVQMTAWTFWPVVGWINNQYIPLQFRVIFGSLVGFLWGIFLNLRARSMALPKIFILILRQPFSLMASMSRSHSVRTHRNLAMSGGNCDSQPVEARRSAHSVRTRSETKQALKCTTGGNCDPQTVESRPADSSAISVEQSDHDDGHGKQVAYIEESCYEHKKEAENQCSIALESNSSITASTSNLEKTHDDDDDHGKQVAYKKENSYEHQQWAKNQWSMASESNSSSTASASSNSGNCSYSYSIGSLKSSKSAEERRSTCPKLGDWEESHLDISQRFDRYKKERQGRSFTIAPPPNNSPTPLPPPNNSPASDRTRLQGASFLSKLLNAYWKSKFDFELLALELNALPNATESGFSSQPYQ</sequence>
<evidence type="ECO:0000256" key="4">
    <source>
        <dbReference type="ARBA" id="ARBA00022989"/>
    </source>
</evidence>
<evidence type="ECO:0000256" key="6">
    <source>
        <dbReference type="SAM" id="MobiDB-lite"/>
    </source>
</evidence>
<feature type="transmembrane region" description="Helical" evidence="7">
    <location>
        <begin position="93"/>
        <end position="115"/>
    </location>
</feature>
<feature type="region of interest" description="Disordered" evidence="6">
    <location>
        <begin position="212"/>
        <end position="277"/>
    </location>
</feature>
<evidence type="ECO:0000256" key="5">
    <source>
        <dbReference type="ARBA" id="ARBA00023136"/>
    </source>
</evidence>
<dbReference type="OrthoDB" id="10267969at2759"/>
<gene>
    <name evidence="8" type="ORF">CCACVL1_15382</name>
</gene>
<comment type="subcellular location">
    <subcellularLocation>
        <location evidence="1">Membrane</location>
        <topology evidence="1">Multi-pass membrane protein</topology>
    </subcellularLocation>
</comment>
<dbReference type="Pfam" id="PF04117">
    <property type="entry name" value="Mpv17_PMP22"/>
    <property type="match status" value="1"/>
</dbReference>
<evidence type="ECO:0000256" key="1">
    <source>
        <dbReference type="ARBA" id="ARBA00004141"/>
    </source>
</evidence>
<evidence type="ECO:0000256" key="7">
    <source>
        <dbReference type="SAM" id="Phobius"/>
    </source>
</evidence>
<keyword evidence="5 7" id="KW-0472">Membrane</keyword>
<dbReference type="EMBL" id="AWWV01010841">
    <property type="protein sequence ID" value="OMO76844.1"/>
    <property type="molecule type" value="Genomic_DNA"/>
</dbReference>
<evidence type="ECO:0000256" key="3">
    <source>
        <dbReference type="ARBA" id="ARBA00022692"/>
    </source>
</evidence>
<evidence type="ECO:0000313" key="9">
    <source>
        <dbReference type="Proteomes" id="UP000188268"/>
    </source>
</evidence>
<dbReference type="AlphaFoldDB" id="A0A1R3I2N3"/>
<feature type="region of interest" description="Disordered" evidence="6">
    <location>
        <begin position="343"/>
        <end position="368"/>
    </location>
</feature>
<comment type="similarity">
    <text evidence="2">Belongs to the peroxisomal membrane protein PXMP2/4 family.</text>
</comment>
<keyword evidence="4 7" id="KW-1133">Transmembrane helix</keyword>
<feature type="transmembrane region" description="Helical" evidence="7">
    <location>
        <begin position="53"/>
        <end position="73"/>
    </location>
</feature>
<dbReference type="GO" id="GO:0016020">
    <property type="term" value="C:membrane"/>
    <property type="evidence" value="ECO:0007669"/>
    <property type="project" value="UniProtKB-SubCell"/>
</dbReference>
<dbReference type="PANTHER" id="PTHR11266:SF86">
    <property type="entry name" value="PEROXISOMAL MEMBRANE PROTEIN PMP22"/>
    <property type="match status" value="1"/>
</dbReference>
<feature type="transmembrane region" description="Helical" evidence="7">
    <location>
        <begin position="159"/>
        <end position="177"/>
    </location>
</feature>
<dbReference type="STRING" id="210143.A0A1R3I2N3"/>
<proteinExistence type="inferred from homology"/>
<evidence type="ECO:0000256" key="2">
    <source>
        <dbReference type="ARBA" id="ARBA00006824"/>
    </source>
</evidence>
<dbReference type="GO" id="GO:0005737">
    <property type="term" value="C:cytoplasm"/>
    <property type="evidence" value="ECO:0007669"/>
    <property type="project" value="TreeGrafter"/>
</dbReference>
<keyword evidence="3 7" id="KW-0812">Transmembrane</keyword>
<organism evidence="8 9">
    <name type="scientific">Corchorus capsularis</name>
    <name type="common">Jute</name>
    <dbReference type="NCBI Taxonomy" id="210143"/>
    <lineage>
        <taxon>Eukaryota</taxon>
        <taxon>Viridiplantae</taxon>
        <taxon>Streptophyta</taxon>
        <taxon>Embryophyta</taxon>
        <taxon>Tracheophyta</taxon>
        <taxon>Spermatophyta</taxon>
        <taxon>Magnoliopsida</taxon>
        <taxon>eudicotyledons</taxon>
        <taxon>Gunneridae</taxon>
        <taxon>Pentapetalae</taxon>
        <taxon>rosids</taxon>
        <taxon>malvids</taxon>
        <taxon>Malvales</taxon>
        <taxon>Malvaceae</taxon>
        <taxon>Grewioideae</taxon>
        <taxon>Apeibeae</taxon>
        <taxon>Corchorus</taxon>
    </lineage>
</organism>
<keyword evidence="9" id="KW-1185">Reference proteome</keyword>
<feature type="region of interest" description="Disordered" evidence="6">
    <location>
        <begin position="413"/>
        <end position="445"/>
    </location>
</feature>
<protein>
    <submittedName>
        <fullName evidence="8">Mpv17/PMP22</fullName>
    </submittedName>
</protein>
<accession>A0A1R3I2N3</accession>
<dbReference type="InterPro" id="IPR007248">
    <property type="entry name" value="Mpv17_PMP22"/>
</dbReference>
<evidence type="ECO:0000313" key="8">
    <source>
        <dbReference type="EMBL" id="OMO76844.1"/>
    </source>
</evidence>
<feature type="compositionally biased region" description="Low complexity" evidence="6">
    <location>
        <begin position="349"/>
        <end position="368"/>
    </location>
</feature>
<feature type="compositionally biased region" description="Pro residues" evidence="6">
    <location>
        <begin position="423"/>
        <end position="438"/>
    </location>
</feature>